<evidence type="ECO:0000313" key="8">
    <source>
        <dbReference type="EMBL" id="RRR21197.1"/>
    </source>
</evidence>
<evidence type="ECO:0000256" key="1">
    <source>
        <dbReference type="ARBA" id="ARBA00004196"/>
    </source>
</evidence>
<organism evidence="8 10">
    <name type="scientific">Brachybacterium saurashtrense</name>
    <dbReference type="NCBI Taxonomy" id="556288"/>
    <lineage>
        <taxon>Bacteria</taxon>
        <taxon>Bacillati</taxon>
        <taxon>Actinomycetota</taxon>
        <taxon>Actinomycetes</taxon>
        <taxon>Micrococcales</taxon>
        <taxon>Dermabacteraceae</taxon>
        <taxon>Brachybacterium</taxon>
    </lineage>
</organism>
<comment type="similarity">
    <text evidence="2">Belongs to the bacterial solute-binding protein 8 family.</text>
</comment>
<dbReference type="Pfam" id="PF01497">
    <property type="entry name" value="Peripla_BP_2"/>
    <property type="match status" value="1"/>
</dbReference>
<evidence type="ECO:0000313" key="9">
    <source>
        <dbReference type="Proteomes" id="UP000254236"/>
    </source>
</evidence>
<dbReference type="OrthoDB" id="7941913at2"/>
<dbReference type="PROSITE" id="PS50983">
    <property type="entry name" value="FE_B12_PBP"/>
    <property type="match status" value="1"/>
</dbReference>
<evidence type="ECO:0000256" key="2">
    <source>
        <dbReference type="ARBA" id="ARBA00008814"/>
    </source>
</evidence>
<dbReference type="AlphaFoldDB" id="A0A345YNC8"/>
<protein>
    <submittedName>
        <fullName evidence="8">ABC transporter substrate-binding protein</fullName>
    </submittedName>
</protein>
<dbReference type="EMBL" id="QSWH01000010">
    <property type="protein sequence ID" value="RRR21197.1"/>
    <property type="molecule type" value="Genomic_DNA"/>
</dbReference>
<dbReference type="EMBL" id="CP031356">
    <property type="protein sequence ID" value="AXK45430.1"/>
    <property type="molecule type" value="Genomic_DNA"/>
</dbReference>
<dbReference type="GO" id="GO:1901678">
    <property type="term" value="P:iron coordination entity transport"/>
    <property type="evidence" value="ECO:0007669"/>
    <property type="project" value="UniProtKB-ARBA"/>
</dbReference>
<keyword evidence="3" id="KW-0813">Transport</keyword>
<dbReference type="Proteomes" id="UP000254236">
    <property type="component" value="Chromosome"/>
</dbReference>
<dbReference type="GO" id="GO:0030288">
    <property type="term" value="C:outer membrane-bounded periplasmic space"/>
    <property type="evidence" value="ECO:0007669"/>
    <property type="project" value="TreeGrafter"/>
</dbReference>
<dbReference type="RefSeq" id="WP_115413181.1">
    <property type="nucleotide sequence ID" value="NZ_CP031356.1"/>
</dbReference>
<reference evidence="7 9" key="1">
    <citation type="submission" date="2018-07" db="EMBL/GenBank/DDBJ databases">
        <title>Brachybacterium saurashtrense DSM 23186 genome sequence.</title>
        <authorList>
            <person name="Guo L."/>
        </authorList>
    </citation>
    <scope>NUCLEOTIDE SEQUENCE [LARGE SCALE GENOMIC DNA]</scope>
    <source>
        <strain evidence="7 9">DSM 23186</strain>
    </source>
</reference>
<dbReference type="SUPFAM" id="SSF53807">
    <property type="entry name" value="Helical backbone' metal receptor"/>
    <property type="match status" value="1"/>
</dbReference>
<dbReference type="InterPro" id="IPR051313">
    <property type="entry name" value="Bact_iron-sidero_bind"/>
</dbReference>
<comment type="subcellular location">
    <subcellularLocation>
        <location evidence="1">Cell envelope</location>
    </subcellularLocation>
</comment>
<evidence type="ECO:0000313" key="10">
    <source>
        <dbReference type="Proteomes" id="UP000282185"/>
    </source>
</evidence>
<name>A0A345YNC8_9MICO</name>
<dbReference type="PROSITE" id="PS51257">
    <property type="entry name" value="PROKAR_LIPOPROTEIN"/>
    <property type="match status" value="1"/>
</dbReference>
<feature type="chain" id="PRO_5044584616" evidence="5">
    <location>
        <begin position="19"/>
        <end position="318"/>
    </location>
</feature>
<evidence type="ECO:0000256" key="5">
    <source>
        <dbReference type="SAM" id="SignalP"/>
    </source>
</evidence>
<accession>A0A345YNC8</accession>
<feature type="signal peptide" evidence="5">
    <location>
        <begin position="1"/>
        <end position="18"/>
    </location>
</feature>
<evidence type="ECO:0000256" key="3">
    <source>
        <dbReference type="ARBA" id="ARBA00022448"/>
    </source>
</evidence>
<dbReference type="InterPro" id="IPR002491">
    <property type="entry name" value="ABC_transptr_periplasmic_BD"/>
</dbReference>
<dbReference type="PANTHER" id="PTHR30532">
    <property type="entry name" value="IRON III DICITRATE-BINDING PERIPLASMIC PROTEIN"/>
    <property type="match status" value="1"/>
</dbReference>
<evidence type="ECO:0000313" key="7">
    <source>
        <dbReference type="EMBL" id="AXK45430.1"/>
    </source>
</evidence>
<reference evidence="8 10" key="2">
    <citation type="submission" date="2018-08" db="EMBL/GenBank/DDBJ databases">
        <title>Brachybacterium saurashtrense DSM 23186.</title>
        <authorList>
            <person name="Li Y."/>
        </authorList>
    </citation>
    <scope>NUCLEOTIDE SEQUENCE [LARGE SCALE GENOMIC DNA]</scope>
    <source>
        <strain evidence="8 10">DSM 23186</strain>
    </source>
</reference>
<dbReference type="Gene3D" id="3.40.50.1980">
    <property type="entry name" value="Nitrogenase molybdenum iron protein domain"/>
    <property type="match status" value="2"/>
</dbReference>
<dbReference type="KEGG" id="bsau:DWV08_07250"/>
<keyword evidence="4 5" id="KW-0732">Signal</keyword>
<feature type="domain" description="Fe/B12 periplasmic-binding" evidence="6">
    <location>
        <begin position="56"/>
        <end position="318"/>
    </location>
</feature>
<proteinExistence type="inferred from homology"/>
<keyword evidence="9" id="KW-1185">Reference proteome</keyword>
<sequence>MRTRLLPSLLAATVLALAACSSGGADTAAEQSTAAAVTFTHPTLSDLEIPFEEQPDVLVMDCYAYSSLHEYGVEPDALFGFDCENPFVMGDIDISGIERIGQDGEIDVEELAALRPDAIIGQGGAEGWSWFDESVNAQLTRVAPFIPLPEGETVDEEIDATRDIAGFLGGDIGSEAVTQADADLEAAKEELRSALEGEDLSIMLASPTKEMLYTAVGFQQSALLEEAGATIVGGERPAEGNPWGQVAWEEASSHPADVILIEGYDEHYSFTADLWEELPAVQADQLGSWGSKGAMTSRAYADWLTEVTALVQSADDVA</sequence>
<dbReference type="PANTHER" id="PTHR30532:SF1">
    <property type="entry name" value="IRON(3+)-HYDROXAMATE-BINDING PROTEIN FHUD"/>
    <property type="match status" value="1"/>
</dbReference>
<evidence type="ECO:0000256" key="4">
    <source>
        <dbReference type="ARBA" id="ARBA00022729"/>
    </source>
</evidence>
<dbReference type="Proteomes" id="UP000282185">
    <property type="component" value="Unassembled WGS sequence"/>
</dbReference>
<evidence type="ECO:0000259" key="6">
    <source>
        <dbReference type="PROSITE" id="PS50983"/>
    </source>
</evidence>
<gene>
    <name evidence="7" type="ORF">DWV08_07250</name>
    <name evidence="8" type="ORF">DXU92_16095</name>
</gene>